<evidence type="ECO:0000313" key="7">
    <source>
        <dbReference type="EMBL" id="KAL3423802.1"/>
    </source>
</evidence>
<comment type="similarity">
    <text evidence="1">Belongs to the SEC3 family.</text>
</comment>
<feature type="compositionally biased region" description="Polar residues" evidence="5">
    <location>
        <begin position="562"/>
        <end position="572"/>
    </location>
</feature>
<feature type="region of interest" description="Disordered" evidence="5">
    <location>
        <begin position="1"/>
        <end position="23"/>
    </location>
</feature>
<reference evidence="7 8" key="1">
    <citation type="submission" date="2024-06" db="EMBL/GenBank/DDBJ databases">
        <title>Complete genome of Phlyctema vagabunda strain 19-DSS-EL-015.</title>
        <authorList>
            <person name="Fiorenzani C."/>
        </authorList>
    </citation>
    <scope>NUCLEOTIDE SEQUENCE [LARGE SCALE GENOMIC DNA]</scope>
    <source>
        <strain evidence="7 8">19-DSS-EL-015</strain>
    </source>
</reference>
<evidence type="ECO:0000256" key="1">
    <source>
        <dbReference type="ARBA" id="ARBA00006518"/>
    </source>
</evidence>
<name>A0ABR4PL44_9HELO</name>
<feature type="region of interest" description="Disordered" evidence="5">
    <location>
        <begin position="809"/>
        <end position="836"/>
    </location>
</feature>
<dbReference type="Gene3D" id="2.30.29.90">
    <property type="match status" value="1"/>
</dbReference>
<feature type="compositionally biased region" description="Low complexity" evidence="5">
    <location>
        <begin position="466"/>
        <end position="479"/>
    </location>
</feature>
<dbReference type="InterPro" id="IPR019160">
    <property type="entry name" value="Sec3_CC"/>
</dbReference>
<dbReference type="SMART" id="SM01313">
    <property type="entry name" value="Sec3-PIP2_bind"/>
    <property type="match status" value="1"/>
</dbReference>
<accession>A0ABR4PL44</accession>
<feature type="region of interest" description="Disordered" evidence="5">
    <location>
        <begin position="198"/>
        <end position="501"/>
    </location>
</feature>
<feature type="compositionally biased region" description="Low complexity" evidence="5">
    <location>
        <begin position="375"/>
        <end position="389"/>
    </location>
</feature>
<dbReference type="InterPro" id="IPR028258">
    <property type="entry name" value="Sec3-PIP2_bind"/>
</dbReference>
<evidence type="ECO:0000256" key="2">
    <source>
        <dbReference type="ARBA" id="ARBA00022448"/>
    </source>
</evidence>
<dbReference type="PANTHER" id="PTHR16092:SF14">
    <property type="entry name" value="EXOCYST COMPLEX COMPONENT 1 ISOFORM X1"/>
    <property type="match status" value="1"/>
</dbReference>
<feature type="compositionally biased region" description="Polar residues" evidence="5">
    <location>
        <begin position="416"/>
        <end position="437"/>
    </location>
</feature>
<feature type="compositionally biased region" description="Basic and acidic residues" evidence="5">
    <location>
        <begin position="609"/>
        <end position="630"/>
    </location>
</feature>
<evidence type="ECO:0000256" key="5">
    <source>
        <dbReference type="SAM" id="MobiDB-lite"/>
    </source>
</evidence>
<feature type="compositionally biased region" description="Basic and acidic residues" evidence="5">
    <location>
        <begin position="399"/>
        <end position="415"/>
    </location>
</feature>
<feature type="compositionally biased region" description="Polar residues" evidence="5">
    <location>
        <begin position="332"/>
        <end position="344"/>
    </location>
</feature>
<feature type="region of interest" description="Disordered" evidence="5">
    <location>
        <begin position="562"/>
        <end position="630"/>
    </location>
</feature>
<organism evidence="7 8">
    <name type="scientific">Phlyctema vagabunda</name>
    <dbReference type="NCBI Taxonomy" id="108571"/>
    <lineage>
        <taxon>Eukaryota</taxon>
        <taxon>Fungi</taxon>
        <taxon>Dikarya</taxon>
        <taxon>Ascomycota</taxon>
        <taxon>Pezizomycotina</taxon>
        <taxon>Leotiomycetes</taxon>
        <taxon>Helotiales</taxon>
        <taxon>Dermateaceae</taxon>
        <taxon>Phlyctema</taxon>
    </lineage>
</organism>
<keyword evidence="3" id="KW-0268">Exocytosis</keyword>
<feature type="compositionally biased region" description="Pro residues" evidence="5">
    <location>
        <begin position="205"/>
        <end position="214"/>
    </location>
</feature>
<keyword evidence="4" id="KW-0175">Coiled coil</keyword>
<dbReference type="EMBL" id="JBFCZG010000004">
    <property type="protein sequence ID" value="KAL3423802.1"/>
    <property type="molecule type" value="Genomic_DNA"/>
</dbReference>
<keyword evidence="8" id="KW-1185">Reference proteome</keyword>
<dbReference type="Proteomes" id="UP001629113">
    <property type="component" value="Unassembled WGS sequence"/>
</dbReference>
<protein>
    <submittedName>
        <fullName evidence="7">Exocyst complex component Sec3</fullName>
    </submittedName>
</protein>
<gene>
    <name evidence="7" type="ORF">PVAG01_05549</name>
</gene>
<dbReference type="InterPro" id="IPR048628">
    <property type="entry name" value="Sec3_C"/>
</dbReference>
<evidence type="ECO:0000256" key="3">
    <source>
        <dbReference type="ARBA" id="ARBA00022483"/>
    </source>
</evidence>
<dbReference type="CDD" id="cd13315">
    <property type="entry name" value="PH_Sec3"/>
    <property type="match status" value="1"/>
</dbReference>
<dbReference type="Pfam" id="PF20654">
    <property type="entry name" value="Sec3_C-term"/>
    <property type="match status" value="1"/>
</dbReference>
<evidence type="ECO:0000256" key="4">
    <source>
        <dbReference type="ARBA" id="ARBA00023054"/>
    </source>
</evidence>
<sequence>MEVAARNGSGGAGGNNAASRAERFEDEKKRIIESCFGKRESDGSLSESYITHIRIIEDAAFPSSPPPPDSDPSAKKPRLIIVAVRKSGRVRMHKARENLNGSFSIGKTWMLDDLSAVESFSGSTPSNPEEEQKKQWAGGIGFIVTLGKPYYWQANSQKEKQFFIASLVKIYTKYTGGKIPTLIGFDGRERNQLLGAAATPQSAAPLPPPVPTSPGPIRSARRSPSREPPALRKQPSREAMQRPPPQIPPNGVFSSPATRPGMRPRRDESPADSFESAASNLQSQPNQPGFRKMGSPNPSQDSFAKSEDNGVPPRSRGGFNGPPPGPGRFQDRSNTPNSQRSNVPDGSFPGAREGPGAPNLPLASPPERRRPPMPNLGDSSISNGSNDNIVPAPLISPGMRRDDLRPPTRSSERTQTRSPASDSNVSPGDTSNPTLTDPITVPVVTPAPDRTFNLPAIDTKPPRSTPSPMTTSPVEMAPQVVPPEPEEETRPGLGPMIKQKSRGDIKGTFLAAAKAASAFQAFKPRAGGAADRLKNMPQKPAEGPDGITSVVPAPFLLRGMSSDSTTAVSPATTIEKAPSPSPKPDAIPEVKIIVPQSERPSSIQGSIKGLEESIEKPKPRDAKRPKPASDRIQKELASLGVDPSILNGRGTELINLWDDFGWTGEGVHTKNIDEMQVEIERELNKVQAGGWLARLNEEDERVEAIQKGLDICIAECEELEGLLTLYSVELGTLNDDIAYIEAQSQGLQVQTANQKLLQVELQNLLGTISISASQLRSLREASLESPRGLEDIEASLVMLFKAMVTIDPSLGQSGPRPSEDGSMQSGKPGGIGSSEIGSMRVLQEKKDVYRNETVDFLRRLKPFSQVKFAAAIDETRKALEREKGSSMTRAAGKAKLDPRNHDLSRNMLWRYSPLMLFCREVDRPEWEELLKMYERSAVSLYQDEFRDAVFAWKRIGRKPTGDEGEILFTSQAEKQAEGIATTARKLTVKRSQTLAKSLRSPIGDSSSKVDKSDTRLQPYEVFGGALDEMVPIVCMEQNFIVDFFHVTSLEQHDFPDLVSAALPDDRRGGDLRRPKVMEPNRDLSRLVVQSMEEIYTFFAPDMQALMDWSMQADPLQGIGVLAAIERKMVDLEETSQEYLSRSLQKLHSRLMGLFNKFLDEQIRAIEDTKVKIKKRKGVIAFIRIFPHFSLAIENMLASADGLDIRETVNRAYGRINKTMFESLKVIARENPSAQTAGTDPEDKEALNYQILLIENMNHYLEEVTTRSNPVLEEWKENASQEMNEHLSLYLGAVIRRPLGKLLDFLESTEALMLSRQPGESVSRISGMPSHSQTTFKKILDSYDSKEIKRGIETLKKRVEKHFGDADDPSLSRGLVAKVQQSCEKYYESVEDRILTISRDVYDGEVLAEWTKADVVSAFKK</sequence>
<evidence type="ECO:0000313" key="8">
    <source>
        <dbReference type="Proteomes" id="UP001629113"/>
    </source>
</evidence>
<dbReference type="Pfam" id="PF09763">
    <property type="entry name" value="Sec3_CC"/>
    <property type="match status" value="1"/>
</dbReference>
<evidence type="ECO:0000259" key="6">
    <source>
        <dbReference type="SMART" id="SM01313"/>
    </source>
</evidence>
<feature type="domain" description="Exocyst complex component Sec3 PIP2-binding N-terminal" evidence="6">
    <location>
        <begin position="73"/>
        <end position="174"/>
    </location>
</feature>
<proteinExistence type="inferred from homology"/>
<dbReference type="Pfam" id="PF15277">
    <property type="entry name" value="Sec3-PIP2_bind"/>
    <property type="match status" value="1"/>
</dbReference>
<dbReference type="PANTHER" id="PTHR16092">
    <property type="entry name" value="SEC3/SYNTAXIN-RELATED"/>
    <property type="match status" value="1"/>
</dbReference>
<feature type="region of interest" description="Disordered" evidence="5">
    <location>
        <begin position="529"/>
        <end position="548"/>
    </location>
</feature>
<comment type="caution">
    <text evidence="7">The sequence shown here is derived from an EMBL/GenBank/DDBJ whole genome shotgun (WGS) entry which is preliminary data.</text>
</comment>
<feature type="compositionally biased region" description="Polar residues" evidence="5">
    <location>
        <begin position="276"/>
        <end position="287"/>
    </location>
</feature>
<keyword evidence="2" id="KW-0813">Transport</keyword>